<dbReference type="EMBL" id="BPLQ01013738">
    <property type="protein sequence ID" value="GIY74360.1"/>
    <property type="molecule type" value="Genomic_DNA"/>
</dbReference>
<accession>A0AAV4VWW5</accession>
<organism evidence="2 3">
    <name type="scientific">Caerostris darwini</name>
    <dbReference type="NCBI Taxonomy" id="1538125"/>
    <lineage>
        <taxon>Eukaryota</taxon>
        <taxon>Metazoa</taxon>
        <taxon>Ecdysozoa</taxon>
        <taxon>Arthropoda</taxon>
        <taxon>Chelicerata</taxon>
        <taxon>Arachnida</taxon>
        <taxon>Araneae</taxon>
        <taxon>Araneomorphae</taxon>
        <taxon>Entelegynae</taxon>
        <taxon>Araneoidea</taxon>
        <taxon>Araneidae</taxon>
        <taxon>Caerostris</taxon>
    </lineage>
</organism>
<proteinExistence type="predicted"/>
<sequence>MEDGSWNISGLVPPAFQLSAALLFGSLFGVHLNEKSVPPKHPLVHQNNRNTVRDSVSQTKNSYTIPGVHDKYLYRIRPFIGITDSGEVHEPPNITHG</sequence>
<keyword evidence="1" id="KW-0812">Transmembrane</keyword>
<reference evidence="2 3" key="1">
    <citation type="submission" date="2021-06" db="EMBL/GenBank/DDBJ databases">
        <title>Caerostris darwini draft genome.</title>
        <authorList>
            <person name="Kono N."/>
            <person name="Arakawa K."/>
        </authorList>
    </citation>
    <scope>NUCLEOTIDE SEQUENCE [LARGE SCALE GENOMIC DNA]</scope>
</reference>
<evidence type="ECO:0000313" key="2">
    <source>
        <dbReference type="EMBL" id="GIY74360.1"/>
    </source>
</evidence>
<gene>
    <name evidence="2" type="ORF">CDAR_206111</name>
</gene>
<keyword evidence="1" id="KW-1133">Transmembrane helix</keyword>
<name>A0AAV4VWW5_9ARAC</name>
<evidence type="ECO:0000313" key="3">
    <source>
        <dbReference type="Proteomes" id="UP001054837"/>
    </source>
</evidence>
<dbReference type="AlphaFoldDB" id="A0AAV4VWW5"/>
<evidence type="ECO:0000256" key="1">
    <source>
        <dbReference type="SAM" id="Phobius"/>
    </source>
</evidence>
<keyword evidence="3" id="KW-1185">Reference proteome</keyword>
<protein>
    <submittedName>
        <fullName evidence="2">Uncharacterized protein</fullName>
    </submittedName>
</protein>
<dbReference type="Proteomes" id="UP001054837">
    <property type="component" value="Unassembled WGS sequence"/>
</dbReference>
<keyword evidence="1" id="KW-0472">Membrane</keyword>
<comment type="caution">
    <text evidence="2">The sequence shown here is derived from an EMBL/GenBank/DDBJ whole genome shotgun (WGS) entry which is preliminary data.</text>
</comment>
<feature type="transmembrane region" description="Helical" evidence="1">
    <location>
        <begin position="15"/>
        <end position="32"/>
    </location>
</feature>